<keyword evidence="16" id="KW-1185">Reference proteome</keyword>
<reference evidence="16" key="1">
    <citation type="submission" date="2016-07" db="EMBL/GenBank/DDBJ databases">
        <authorList>
            <person name="Florea S."/>
            <person name="Webb J.S."/>
            <person name="Jaromczyk J."/>
            <person name="Schardl C.L."/>
        </authorList>
    </citation>
    <scope>NUCLEOTIDE SEQUENCE [LARGE SCALE GENOMIC DNA]</scope>
    <source>
        <strain evidence="16">CY1</strain>
    </source>
</reference>
<dbReference type="InterPro" id="IPR005814">
    <property type="entry name" value="Aminotrans_3"/>
</dbReference>
<dbReference type="GO" id="GO:0019491">
    <property type="term" value="P:ectoine biosynthetic process"/>
    <property type="evidence" value="ECO:0007669"/>
    <property type="project" value="UniProtKB-UniPathway"/>
</dbReference>
<dbReference type="GO" id="GO:0030170">
    <property type="term" value="F:pyridoxal phosphate binding"/>
    <property type="evidence" value="ECO:0007669"/>
    <property type="project" value="InterPro"/>
</dbReference>
<comment type="similarity">
    <text evidence="4 14">Belongs to the class-III pyridoxal-phosphate-dependent aminotransferase family.</text>
</comment>
<proteinExistence type="inferred from homology"/>
<dbReference type="InterPro" id="IPR015424">
    <property type="entry name" value="PyrdxlP-dep_Trfase"/>
</dbReference>
<dbReference type="EC" id="2.6.1.76" evidence="5"/>
<comment type="catalytic activity">
    <reaction evidence="13">
        <text>L-2,4-diaminobutanoate + 2-oxoglutarate = L-aspartate 4-semialdehyde + L-glutamate</text>
        <dbReference type="Rhea" id="RHEA:11160"/>
        <dbReference type="ChEBI" id="CHEBI:16810"/>
        <dbReference type="ChEBI" id="CHEBI:29985"/>
        <dbReference type="ChEBI" id="CHEBI:58761"/>
        <dbReference type="ChEBI" id="CHEBI:537519"/>
        <dbReference type="EC" id="2.6.1.76"/>
    </reaction>
</comment>
<evidence type="ECO:0000256" key="10">
    <source>
        <dbReference type="ARBA" id="ARBA00029744"/>
    </source>
</evidence>
<evidence type="ECO:0000256" key="8">
    <source>
        <dbReference type="ARBA" id="ARBA00022679"/>
    </source>
</evidence>
<sequence>MSIVDEFESNVRYYSRAFPDLFTQAQGSIMYSKRGKEYIDFFAGAGALNYGHNNAYIKEALIRYIQSNGITHALDMSTEAKETFIATFHKLQLLPHSLDYVFQFCGPSGTNAVEAAIKLARKATGRTGIFSFMGGFHGVTLGSLSVTSNAFHRNAAFLPSSHVTFIPYCDGIYGGFDSITYMENILNDTHSGIDKPAAIILETIQAEGGIYVSSKAWLQDLERFCRRHGILLICDDIQVGCGRVGEFFSFKEAGIVPDIVALSKSISGYGLPMSLLLYSRTLDHWLPGEHNGTFRGNQLAFVAAVAALEYRESANLKQQVQVKEMYLKKYLTERLSILAPDIAIRGRGAIWGIDLSALNDHNVAKKIASDCFENGLLIERVGRHDNVLKIMPPLNIEMELLEEGCRRLEQVMIQNLLSTSVRTF</sequence>
<comment type="caution">
    <text evidence="15">The sequence shown here is derived from an EMBL/GenBank/DDBJ whole genome shotgun (WGS) entry which is preliminary data.</text>
</comment>
<dbReference type="PANTHER" id="PTHR43552">
    <property type="entry name" value="DIAMINOBUTYRATE--2-OXOGLUTARATE AMINOTRANSFERASE"/>
    <property type="match status" value="1"/>
</dbReference>
<evidence type="ECO:0000256" key="7">
    <source>
        <dbReference type="ARBA" id="ARBA00022576"/>
    </source>
</evidence>
<keyword evidence="8" id="KW-0808">Transferase</keyword>
<dbReference type="PIRSF" id="PIRSF000521">
    <property type="entry name" value="Transaminase_4ab_Lys_Orn"/>
    <property type="match status" value="1"/>
</dbReference>
<dbReference type="NCBIfam" id="TIGR00709">
    <property type="entry name" value="dat"/>
    <property type="match status" value="1"/>
</dbReference>
<comment type="pathway">
    <text evidence="3">Amine and polyamine biosynthesis; ectoine biosynthesis; L-ectoine from L-aspartate 4-semialdehyde: step 1/3.</text>
</comment>
<dbReference type="Proteomes" id="UP000190626">
    <property type="component" value="Unassembled WGS sequence"/>
</dbReference>
<dbReference type="SUPFAM" id="SSF53383">
    <property type="entry name" value="PLP-dependent transferases"/>
    <property type="match status" value="1"/>
</dbReference>
<dbReference type="UniPathway" id="UPA00067">
    <property type="reaction ID" value="UER00121"/>
</dbReference>
<comment type="cofactor">
    <cofactor evidence="1">
        <name>pyridoxal 5'-phosphate</name>
        <dbReference type="ChEBI" id="CHEBI:597326"/>
    </cofactor>
</comment>
<name>A0A1V4H9J2_9BACL</name>
<dbReference type="Gene3D" id="3.40.640.10">
    <property type="entry name" value="Type I PLP-dependent aspartate aminotransferase-like (Major domain)"/>
    <property type="match status" value="1"/>
</dbReference>
<evidence type="ECO:0000313" key="15">
    <source>
        <dbReference type="EMBL" id="OPH47995.1"/>
    </source>
</evidence>
<evidence type="ECO:0000256" key="13">
    <source>
        <dbReference type="ARBA" id="ARBA00049111"/>
    </source>
</evidence>
<dbReference type="Gene3D" id="3.90.1150.10">
    <property type="entry name" value="Aspartate Aminotransferase, domain 1"/>
    <property type="match status" value="1"/>
</dbReference>
<evidence type="ECO:0000256" key="2">
    <source>
        <dbReference type="ARBA" id="ARBA00002189"/>
    </source>
</evidence>
<dbReference type="GO" id="GO:0045303">
    <property type="term" value="F:diaminobutyrate-2-oxoglutarate transaminase activity"/>
    <property type="evidence" value="ECO:0007669"/>
    <property type="project" value="UniProtKB-EC"/>
</dbReference>
<dbReference type="CDD" id="cd00610">
    <property type="entry name" value="OAT_like"/>
    <property type="match status" value="1"/>
</dbReference>
<evidence type="ECO:0000256" key="11">
    <source>
        <dbReference type="ARBA" id="ARBA00030665"/>
    </source>
</evidence>
<evidence type="ECO:0000256" key="3">
    <source>
        <dbReference type="ARBA" id="ARBA00004946"/>
    </source>
</evidence>
<dbReference type="STRING" id="1469647.BC351_39085"/>
<dbReference type="EMBL" id="MBTG01000050">
    <property type="protein sequence ID" value="OPH47995.1"/>
    <property type="molecule type" value="Genomic_DNA"/>
</dbReference>
<dbReference type="PROSITE" id="PS00600">
    <property type="entry name" value="AA_TRANSFER_CLASS_3"/>
    <property type="match status" value="1"/>
</dbReference>
<evidence type="ECO:0000256" key="9">
    <source>
        <dbReference type="ARBA" id="ARBA00022898"/>
    </source>
</evidence>
<dbReference type="Pfam" id="PF00202">
    <property type="entry name" value="Aminotran_3"/>
    <property type="match status" value="1"/>
</dbReference>
<organism evidence="15 16">
    <name type="scientific">Paenibacillus ferrarius</name>
    <dbReference type="NCBI Taxonomy" id="1469647"/>
    <lineage>
        <taxon>Bacteria</taxon>
        <taxon>Bacillati</taxon>
        <taxon>Bacillota</taxon>
        <taxon>Bacilli</taxon>
        <taxon>Bacillales</taxon>
        <taxon>Paenibacillaceae</taxon>
        <taxon>Paenibacillus</taxon>
    </lineage>
</organism>
<protein>
    <recommendedName>
        <fullName evidence="6">Diaminobutyrate--2-oxoglutarate transaminase</fullName>
        <ecNumber evidence="5">2.6.1.76</ecNumber>
    </recommendedName>
    <alternativeName>
        <fullName evidence="11">DABA aminotransferase</fullName>
    </alternativeName>
    <alternativeName>
        <fullName evidence="12">Diaminobutyrate--2-oxoglutarate aminotransferase</fullName>
    </alternativeName>
    <alternativeName>
        <fullName evidence="10">L-2,4-diaminobutyric acid transaminase</fullName>
    </alternativeName>
</protein>
<keyword evidence="9 14" id="KW-0663">Pyridoxal phosphate</keyword>
<dbReference type="OrthoDB" id="9807885at2"/>
<keyword evidence="7" id="KW-0032">Aminotransferase</keyword>
<evidence type="ECO:0000256" key="4">
    <source>
        <dbReference type="ARBA" id="ARBA00008954"/>
    </source>
</evidence>
<evidence type="ECO:0000256" key="5">
    <source>
        <dbReference type="ARBA" id="ARBA00013155"/>
    </source>
</evidence>
<evidence type="ECO:0000256" key="6">
    <source>
        <dbReference type="ARBA" id="ARBA00014798"/>
    </source>
</evidence>
<evidence type="ECO:0000313" key="16">
    <source>
        <dbReference type="Proteomes" id="UP000190626"/>
    </source>
</evidence>
<dbReference type="RefSeq" id="WP_079419639.1">
    <property type="nucleotide sequence ID" value="NZ_MBTG01000050.1"/>
</dbReference>
<accession>A0A1V4H9J2</accession>
<dbReference type="InterPro" id="IPR015421">
    <property type="entry name" value="PyrdxlP-dep_Trfase_major"/>
</dbReference>
<dbReference type="NCBIfam" id="NF006733">
    <property type="entry name" value="PRK09264.1"/>
    <property type="match status" value="1"/>
</dbReference>
<dbReference type="InterPro" id="IPR015422">
    <property type="entry name" value="PyrdxlP-dep_Trfase_small"/>
</dbReference>
<dbReference type="AlphaFoldDB" id="A0A1V4H9J2"/>
<evidence type="ECO:0000256" key="12">
    <source>
        <dbReference type="ARBA" id="ARBA00031476"/>
    </source>
</evidence>
<dbReference type="InterPro" id="IPR004637">
    <property type="entry name" value="Dat"/>
</dbReference>
<gene>
    <name evidence="15" type="ORF">BC351_39085</name>
</gene>
<evidence type="ECO:0000256" key="14">
    <source>
        <dbReference type="RuleBase" id="RU003560"/>
    </source>
</evidence>
<dbReference type="PANTHER" id="PTHR43552:SF2">
    <property type="entry name" value="DIAMINOBUTYRATE--2-OXOGLUTARATE TRANSAMINASE"/>
    <property type="match status" value="1"/>
</dbReference>
<comment type="function">
    <text evidence="2">Catalyzes reversively the conversion of L-aspartate beta-semialdehyde (ASA) to L-2,4-diaminobutyrate (DABA) by transamination with L-glutamate.</text>
</comment>
<evidence type="ECO:0000256" key="1">
    <source>
        <dbReference type="ARBA" id="ARBA00001933"/>
    </source>
</evidence>
<dbReference type="InterPro" id="IPR049704">
    <property type="entry name" value="Aminotrans_3_PPA_site"/>
</dbReference>